<accession>A0ABV3N4K2</accession>
<sequence>MPQLSFLPRLRRHKSGIFCHRLWRIAASDFDTAFNQSGQCSVNSAEQSEMEMLAGR</sequence>
<evidence type="ECO:0000313" key="2">
    <source>
        <dbReference type="Proteomes" id="UP001554567"/>
    </source>
</evidence>
<evidence type="ECO:0000313" key="1">
    <source>
        <dbReference type="EMBL" id="MEW5290750.1"/>
    </source>
</evidence>
<protein>
    <submittedName>
        <fullName evidence="1">Uncharacterized protein</fullName>
    </submittedName>
</protein>
<organism evidence="1 2">
    <name type="scientific">Erwinia papayae</name>
    <dbReference type="NCBI Taxonomy" id="206499"/>
    <lineage>
        <taxon>Bacteria</taxon>
        <taxon>Pseudomonadati</taxon>
        <taxon>Pseudomonadota</taxon>
        <taxon>Gammaproteobacteria</taxon>
        <taxon>Enterobacterales</taxon>
        <taxon>Erwiniaceae</taxon>
        <taxon>Erwinia</taxon>
    </lineage>
</organism>
<gene>
    <name evidence="1" type="ORF">ABW286_16440</name>
</gene>
<reference evidence="1 2" key="1">
    <citation type="submission" date="2024-07" db="EMBL/GenBank/DDBJ databases">
        <authorList>
            <person name="Dulla G.F.J."/>
            <person name="Delorm J.G."/>
        </authorList>
    </citation>
    <scope>NUCLEOTIDE SEQUENCE [LARGE SCALE GENOMIC DNA]</scope>
    <source>
        <strain evidence="1 2">JGD 233</strain>
    </source>
</reference>
<dbReference type="Proteomes" id="UP001554567">
    <property type="component" value="Unassembled WGS sequence"/>
</dbReference>
<dbReference type="EMBL" id="JBFKZN010000008">
    <property type="protein sequence ID" value="MEW5290750.1"/>
    <property type="molecule type" value="Genomic_DNA"/>
</dbReference>
<keyword evidence="2" id="KW-1185">Reference proteome</keyword>
<proteinExistence type="predicted"/>
<comment type="caution">
    <text evidence="1">The sequence shown here is derived from an EMBL/GenBank/DDBJ whole genome shotgun (WGS) entry which is preliminary data.</text>
</comment>
<name>A0ABV3N4K2_9GAMM</name>
<dbReference type="RefSeq" id="WP_367168124.1">
    <property type="nucleotide sequence ID" value="NZ_JBFKZN010000008.1"/>
</dbReference>